<dbReference type="Proteomes" id="UP001228403">
    <property type="component" value="Unassembled WGS sequence"/>
</dbReference>
<sequence>MNKRKYTIRFLLSFLFFAGFSGTAGAVSGKAAWAGTYNLARWNIPSGDYSGITALGNGLYAVVNDKQNAFVLWRIRQDSLTGKVLQVEQVRRVVLQDCGDRPRLDLEAVSWWPEKNCLLLASEQEQVIRDYDLSGRPLHDSWTFDGEASPQQIHANYGFESLTADTANACIWTCTENVLRTDGDPAGFFRRESVLLPVYRLNAEGGHRLAGRYRTDKPQARSAGRTYCFGVSEMLSLPDYGLLVLEREFFVSKNYLRSWVNHKIYRVDPQSLLEAEGGEVEKTLVVSFRTRLNPFSYSLANYEGMAAGIRLPDGRQTVLLLCDAQSGAGNRLFHLKDYLRVLVLPPVTE</sequence>
<name>A0ABT7U6B4_9BACE</name>
<feature type="domain" description="Phytase-like" evidence="2">
    <location>
        <begin position="45"/>
        <end position="323"/>
    </location>
</feature>
<comment type="caution">
    <text evidence="3">The sequence shown here is derived from an EMBL/GenBank/DDBJ whole genome shotgun (WGS) entry which is preliminary data.</text>
</comment>
<dbReference type="InterPro" id="IPR027372">
    <property type="entry name" value="Phytase-like_dom"/>
</dbReference>
<proteinExistence type="predicted"/>
<dbReference type="EMBL" id="JAUDCF010000021">
    <property type="protein sequence ID" value="MDM8146070.1"/>
    <property type="molecule type" value="Genomic_DNA"/>
</dbReference>
<dbReference type="Pfam" id="PF13449">
    <property type="entry name" value="Phytase-like"/>
    <property type="match status" value="1"/>
</dbReference>
<protein>
    <submittedName>
        <fullName evidence="3">Esterase-like activity of phytase family protein</fullName>
    </submittedName>
</protein>
<keyword evidence="4" id="KW-1185">Reference proteome</keyword>
<feature type="signal peptide" evidence="1">
    <location>
        <begin position="1"/>
        <end position="26"/>
    </location>
</feature>
<reference evidence="3 4" key="1">
    <citation type="submission" date="2023-06" db="EMBL/GenBank/DDBJ databases">
        <authorList>
            <person name="Zeman M."/>
            <person name="Kubasova T."/>
            <person name="Jahodarova E."/>
            <person name="Nykrynova M."/>
            <person name="Rychlik I."/>
        </authorList>
    </citation>
    <scope>NUCLEOTIDE SEQUENCE [LARGE SCALE GENOMIC DNA]</scope>
    <source>
        <strain evidence="3 4">ET4</strain>
    </source>
</reference>
<gene>
    <name evidence="3" type="ORF">QUW02_09090</name>
</gene>
<accession>A0ABT7U6B4</accession>
<evidence type="ECO:0000259" key="2">
    <source>
        <dbReference type="Pfam" id="PF13449"/>
    </source>
</evidence>
<evidence type="ECO:0000313" key="4">
    <source>
        <dbReference type="Proteomes" id="UP001228403"/>
    </source>
</evidence>
<evidence type="ECO:0000313" key="3">
    <source>
        <dbReference type="EMBL" id="MDM8146070.1"/>
    </source>
</evidence>
<feature type="chain" id="PRO_5047099254" evidence="1">
    <location>
        <begin position="27"/>
        <end position="349"/>
    </location>
</feature>
<organism evidence="3 4">
    <name type="scientific">Bacteroides eggerthii</name>
    <dbReference type="NCBI Taxonomy" id="28111"/>
    <lineage>
        <taxon>Bacteria</taxon>
        <taxon>Pseudomonadati</taxon>
        <taxon>Bacteroidota</taxon>
        <taxon>Bacteroidia</taxon>
        <taxon>Bacteroidales</taxon>
        <taxon>Bacteroidaceae</taxon>
        <taxon>Bacteroides</taxon>
    </lineage>
</organism>
<reference evidence="4" key="2">
    <citation type="submission" date="2023-07" db="EMBL/GenBank/DDBJ databases">
        <title>Identification and characterization of horizontal gene transfer across gut microbiota members of farm animals based on homology search.</title>
        <authorList>
            <person name="Schwarzerova J."/>
            <person name="Nykrynova M."/>
            <person name="Jureckova K."/>
            <person name="Cejkova D."/>
            <person name="Rychlik I."/>
        </authorList>
    </citation>
    <scope>NUCLEOTIDE SEQUENCE [LARGE SCALE GENOMIC DNA]</scope>
    <source>
        <strain evidence="4">ET4</strain>
    </source>
</reference>
<keyword evidence="1" id="KW-0732">Signal</keyword>
<evidence type="ECO:0000256" key="1">
    <source>
        <dbReference type="SAM" id="SignalP"/>
    </source>
</evidence>